<evidence type="ECO:0008006" key="6">
    <source>
        <dbReference type="Google" id="ProtNLM"/>
    </source>
</evidence>
<dbReference type="GO" id="GO:0003729">
    <property type="term" value="F:mRNA binding"/>
    <property type="evidence" value="ECO:0007669"/>
    <property type="project" value="InterPro"/>
</dbReference>
<name>A0AAV2E8N3_9ROSI</name>
<gene>
    <name evidence="4" type="ORF">LTRI10_LOCUS23526</name>
</gene>
<sequence length="123" mass="13644">MQTPSGPHDFPQTPSLLFISTSSRQERVTAASSSPQKAKLVLEWRLERMLNDGEKDRSPYSNLISLCAEIRSVPLAVSVFTSMEDRGIQATASALNSLIHTCLSSNEAKREALTLQMHRIMNL</sequence>
<evidence type="ECO:0000256" key="3">
    <source>
        <dbReference type="PROSITE-ProRule" id="PRU00708"/>
    </source>
</evidence>
<protein>
    <recommendedName>
        <fullName evidence="6">Pentatricopeptide repeat-containing protein</fullName>
    </recommendedName>
</protein>
<reference evidence="4 5" key="1">
    <citation type="submission" date="2024-04" db="EMBL/GenBank/DDBJ databases">
        <authorList>
            <person name="Fracassetti M."/>
        </authorList>
    </citation>
    <scope>NUCLEOTIDE SEQUENCE [LARGE SCALE GENOMIC DNA]</scope>
</reference>
<dbReference type="PROSITE" id="PS51375">
    <property type="entry name" value="PPR"/>
    <property type="match status" value="1"/>
</dbReference>
<feature type="repeat" description="PPR" evidence="3">
    <location>
        <begin position="56"/>
        <end position="90"/>
    </location>
</feature>
<evidence type="ECO:0000313" key="5">
    <source>
        <dbReference type="Proteomes" id="UP001497516"/>
    </source>
</evidence>
<dbReference type="InterPro" id="IPR044179">
    <property type="entry name" value="PPR5-like"/>
</dbReference>
<accession>A0AAV2E8N3</accession>
<evidence type="ECO:0000313" key="4">
    <source>
        <dbReference type="EMBL" id="CAL1382187.1"/>
    </source>
</evidence>
<keyword evidence="2" id="KW-0677">Repeat</keyword>
<dbReference type="InterPro" id="IPR002885">
    <property type="entry name" value="PPR_rpt"/>
</dbReference>
<evidence type="ECO:0000256" key="2">
    <source>
        <dbReference type="ARBA" id="ARBA00022737"/>
    </source>
</evidence>
<dbReference type="InterPro" id="IPR011990">
    <property type="entry name" value="TPR-like_helical_dom_sf"/>
</dbReference>
<comment type="similarity">
    <text evidence="1">Belongs to the PPR family. P subfamily.</text>
</comment>
<organism evidence="4 5">
    <name type="scientific">Linum trigynum</name>
    <dbReference type="NCBI Taxonomy" id="586398"/>
    <lineage>
        <taxon>Eukaryota</taxon>
        <taxon>Viridiplantae</taxon>
        <taxon>Streptophyta</taxon>
        <taxon>Embryophyta</taxon>
        <taxon>Tracheophyta</taxon>
        <taxon>Spermatophyta</taxon>
        <taxon>Magnoliopsida</taxon>
        <taxon>eudicotyledons</taxon>
        <taxon>Gunneridae</taxon>
        <taxon>Pentapetalae</taxon>
        <taxon>rosids</taxon>
        <taxon>fabids</taxon>
        <taxon>Malpighiales</taxon>
        <taxon>Linaceae</taxon>
        <taxon>Linum</taxon>
    </lineage>
</organism>
<keyword evidence="5" id="KW-1185">Reference proteome</keyword>
<dbReference type="AlphaFoldDB" id="A0AAV2E8N3"/>
<dbReference type="PANTHER" id="PTHR47874:SF4">
    <property type="entry name" value="EXPRESSED PROTEIN"/>
    <property type="match status" value="1"/>
</dbReference>
<dbReference type="PANTHER" id="PTHR47874">
    <property type="entry name" value="EXPRESSED PROTEIN"/>
    <property type="match status" value="1"/>
</dbReference>
<proteinExistence type="inferred from homology"/>
<dbReference type="Gene3D" id="1.25.40.10">
    <property type="entry name" value="Tetratricopeptide repeat domain"/>
    <property type="match status" value="1"/>
</dbReference>
<dbReference type="Proteomes" id="UP001497516">
    <property type="component" value="Chromosome 4"/>
</dbReference>
<dbReference type="EMBL" id="OZ034817">
    <property type="protein sequence ID" value="CAL1382187.1"/>
    <property type="molecule type" value="Genomic_DNA"/>
</dbReference>
<evidence type="ECO:0000256" key="1">
    <source>
        <dbReference type="ARBA" id="ARBA00007626"/>
    </source>
</evidence>